<protein>
    <submittedName>
        <fullName evidence="1">Uncharacterized protein</fullName>
    </submittedName>
</protein>
<sequence>MTTVATISAAREIADSLTAFVTAESFALNVSCEGPGEVKVVKSAGRDKSDVETIQSGGWIECPTALAMAGRLGISTRQMGAILDFLEVKIRKCALGCFE</sequence>
<reference evidence="1" key="1">
    <citation type="journal article" date="2014" name="Front. Microbiol.">
        <title>High frequency of phylogenetically diverse reductive dehalogenase-homologous genes in deep subseafloor sedimentary metagenomes.</title>
        <authorList>
            <person name="Kawai M."/>
            <person name="Futagami T."/>
            <person name="Toyoda A."/>
            <person name="Takaki Y."/>
            <person name="Nishi S."/>
            <person name="Hori S."/>
            <person name="Arai W."/>
            <person name="Tsubouchi T."/>
            <person name="Morono Y."/>
            <person name="Uchiyama I."/>
            <person name="Ito T."/>
            <person name="Fujiyama A."/>
            <person name="Inagaki F."/>
            <person name="Takami H."/>
        </authorList>
    </citation>
    <scope>NUCLEOTIDE SEQUENCE</scope>
    <source>
        <strain evidence="1">Expedition CK06-06</strain>
    </source>
</reference>
<gene>
    <name evidence="1" type="ORF">S01H1_55424</name>
</gene>
<comment type="caution">
    <text evidence="1">The sequence shown here is derived from an EMBL/GenBank/DDBJ whole genome shotgun (WGS) entry which is preliminary data.</text>
</comment>
<accession>X0W2Z7</accession>
<name>X0W2Z7_9ZZZZ</name>
<dbReference type="EMBL" id="BARS01036026">
    <property type="protein sequence ID" value="GAG25184.1"/>
    <property type="molecule type" value="Genomic_DNA"/>
</dbReference>
<proteinExistence type="predicted"/>
<evidence type="ECO:0000313" key="1">
    <source>
        <dbReference type="EMBL" id="GAG25184.1"/>
    </source>
</evidence>
<organism evidence="1">
    <name type="scientific">marine sediment metagenome</name>
    <dbReference type="NCBI Taxonomy" id="412755"/>
    <lineage>
        <taxon>unclassified sequences</taxon>
        <taxon>metagenomes</taxon>
        <taxon>ecological metagenomes</taxon>
    </lineage>
</organism>
<dbReference type="AlphaFoldDB" id="X0W2Z7"/>